<name>A0A6A4I180_9AGAR</name>
<reference evidence="2" key="1">
    <citation type="journal article" date="2019" name="Environ. Microbiol.">
        <title>Fungal ecological strategies reflected in gene transcription - a case study of two litter decomposers.</title>
        <authorList>
            <person name="Barbi F."/>
            <person name="Kohler A."/>
            <person name="Barry K."/>
            <person name="Baskaran P."/>
            <person name="Daum C."/>
            <person name="Fauchery L."/>
            <person name="Ihrmark K."/>
            <person name="Kuo A."/>
            <person name="LaButti K."/>
            <person name="Lipzen A."/>
            <person name="Morin E."/>
            <person name="Grigoriev I.V."/>
            <person name="Henrissat B."/>
            <person name="Lindahl B."/>
            <person name="Martin F."/>
        </authorList>
    </citation>
    <scope>NUCLEOTIDE SEQUENCE</scope>
    <source>
        <strain evidence="2">JB14</strain>
    </source>
</reference>
<organism evidence="2 3">
    <name type="scientific">Gymnopus androsaceus JB14</name>
    <dbReference type="NCBI Taxonomy" id="1447944"/>
    <lineage>
        <taxon>Eukaryota</taxon>
        <taxon>Fungi</taxon>
        <taxon>Dikarya</taxon>
        <taxon>Basidiomycota</taxon>
        <taxon>Agaricomycotina</taxon>
        <taxon>Agaricomycetes</taxon>
        <taxon>Agaricomycetidae</taxon>
        <taxon>Agaricales</taxon>
        <taxon>Marasmiineae</taxon>
        <taxon>Omphalotaceae</taxon>
        <taxon>Gymnopus</taxon>
    </lineage>
</organism>
<accession>A0A6A4I180</accession>
<keyword evidence="3" id="KW-1185">Reference proteome</keyword>
<protein>
    <submittedName>
        <fullName evidence="2">Uncharacterized protein</fullName>
    </submittedName>
</protein>
<dbReference type="EMBL" id="ML769422">
    <property type="protein sequence ID" value="KAE9403730.1"/>
    <property type="molecule type" value="Genomic_DNA"/>
</dbReference>
<dbReference type="AlphaFoldDB" id="A0A6A4I180"/>
<gene>
    <name evidence="2" type="ORF">BT96DRAFT_917304</name>
</gene>
<feature type="compositionally biased region" description="Polar residues" evidence="1">
    <location>
        <begin position="192"/>
        <end position="203"/>
    </location>
</feature>
<evidence type="ECO:0000256" key="1">
    <source>
        <dbReference type="SAM" id="MobiDB-lite"/>
    </source>
</evidence>
<evidence type="ECO:0000313" key="2">
    <source>
        <dbReference type="EMBL" id="KAE9403730.1"/>
    </source>
</evidence>
<feature type="region of interest" description="Disordered" evidence="1">
    <location>
        <begin position="129"/>
        <end position="203"/>
    </location>
</feature>
<evidence type="ECO:0000313" key="3">
    <source>
        <dbReference type="Proteomes" id="UP000799118"/>
    </source>
</evidence>
<proteinExistence type="predicted"/>
<feature type="non-terminal residue" evidence="2">
    <location>
        <position position="203"/>
    </location>
</feature>
<feature type="compositionally biased region" description="Gly residues" evidence="1">
    <location>
        <begin position="153"/>
        <end position="168"/>
    </location>
</feature>
<dbReference type="Proteomes" id="UP000799118">
    <property type="component" value="Unassembled WGS sequence"/>
</dbReference>
<sequence length="203" mass="22517">MQVLANKRRPNDDEKKARFFSDLFEIISTSSLLHASPPVTPSYPDLVVYDADSNCFSTCKTTKKKKTYRIFDTTRATKTRLGQLNVGSHNDGSKHYFRLPGASRSENTTLELRALLKFILDMYGEDAAGEEDAQGKRKKKSKEMMPRKSARLAGGGSGGGKSSKGGRGVDWLSMPQQEPMALEQSEKETLFDASTTSNDHILM</sequence>